<feature type="domain" description="DUF7088" evidence="3">
    <location>
        <begin position="53"/>
        <end position="147"/>
    </location>
</feature>
<dbReference type="Pfam" id="PF09822">
    <property type="entry name" value="ABC_transp_aux"/>
    <property type="match status" value="1"/>
</dbReference>
<dbReference type="InterPro" id="IPR055396">
    <property type="entry name" value="DUF7088"/>
</dbReference>
<sequence>MKEKLKGIIKGKQFRQGSYSSVLIVIIIAIVVVINLAAGQIPSQYSQVDISDNQLYSIGDQTRTLLSDLDTDVDIYYICQEGSEDTTIQRMLNLYEDSSSHINVTQVDPVVSPAFASQYTDEEVADNSIIVVCGETSQYIAYSDMYITEVDYTTYSYQTTGYDGEGLVTSAIAYVTSDDLPKMYILEGHNESEISSELQDRITKANIVTENLSLVTQESVPEDCDILLINAPQNDLSENEASYIIDYLDQGGKAIITSNYTTSDMPNFDSVLSHYGLSRTEGIVVEGNGSYYYPGYPIYLVPDLEAHTVTNDMINNSRLVLLPSAQGIEISEDLPDGVSVDTLLSTSDQAYSKVDVAGATTLEKEDGDIDGPFALGVAVTKTVDESSDDADEEESEADSQTQLVYVSTAGLLDDTMNGAVSDGNYDFFMNAISWMNGETTSVSIDSKSLTYDSLMVTAGSANMWGIVLIAVIPIAVLLLGAVVWIQRRKR</sequence>
<keyword evidence="5" id="KW-1185">Reference proteome</keyword>
<dbReference type="InterPro" id="IPR019196">
    <property type="entry name" value="ABC_transp_unknown"/>
</dbReference>
<comment type="caution">
    <text evidence="4">The sequence shown here is derived from an EMBL/GenBank/DDBJ whole genome shotgun (WGS) entry which is preliminary data.</text>
</comment>
<feature type="domain" description="ABC-type uncharacterised transport system" evidence="2">
    <location>
        <begin position="184"/>
        <end position="430"/>
    </location>
</feature>
<gene>
    <name evidence="4" type="ORF">HNP82_000361</name>
</gene>
<proteinExistence type="predicted"/>
<organism evidence="4 5">
    <name type="scientific">Catenibacillus scindens</name>
    <dbReference type="NCBI Taxonomy" id="673271"/>
    <lineage>
        <taxon>Bacteria</taxon>
        <taxon>Bacillati</taxon>
        <taxon>Bacillota</taxon>
        <taxon>Clostridia</taxon>
        <taxon>Lachnospirales</taxon>
        <taxon>Lachnospiraceae</taxon>
        <taxon>Catenibacillus</taxon>
    </lineage>
</organism>
<keyword evidence="1" id="KW-0472">Membrane</keyword>
<dbReference type="Proteomes" id="UP000543642">
    <property type="component" value="Unassembled WGS sequence"/>
</dbReference>
<evidence type="ECO:0000313" key="4">
    <source>
        <dbReference type="EMBL" id="MBB5263267.1"/>
    </source>
</evidence>
<feature type="transmembrane region" description="Helical" evidence="1">
    <location>
        <begin position="463"/>
        <end position="485"/>
    </location>
</feature>
<dbReference type="RefSeq" id="WP_183770822.1">
    <property type="nucleotide sequence ID" value="NZ_CAWVEG010000085.1"/>
</dbReference>
<dbReference type="EMBL" id="JACHFW010000001">
    <property type="protein sequence ID" value="MBB5263267.1"/>
    <property type="molecule type" value="Genomic_DNA"/>
</dbReference>
<evidence type="ECO:0000256" key="1">
    <source>
        <dbReference type="SAM" id="Phobius"/>
    </source>
</evidence>
<reference evidence="4 5" key="1">
    <citation type="submission" date="2020-08" db="EMBL/GenBank/DDBJ databases">
        <title>Genomic Encyclopedia of Type Strains, Phase IV (KMG-IV): sequencing the most valuable type-strain genomes for metagenomic binning, comparative biology and taxonomic classification.</title>
        <authorList>
            <person name="Goeker M."/>
        </authorList>
    </citation>
    <scope>NUCLEOTIDE SEQUENCE [LARGE SCALE GENOMIC DNA]</scope>
    <source>
        <strain evidence="4 5">DSM 106146</strain>
    </source>
</reference>
<protein>
    <submittedName>
        <fullName evidence="4">ABC-type uncharacterized transport system involved in gliding motility auxiliary subunit</fullName>
    </submittedName>
</protein>
<feature type="transmembrane region" description="Helical" evidence="1">
    <location>
        <begin position="21"/>
        <end position="41"/>
    </location>
</feature>
<dbReference type="AlphaFoldDB" id="A0A7W8H7P7"/>
<accession>A0A7W8H7P7</accession>
<evidence type="ECO:0000259" key="3">
    <source>
        <dbReference type="Pfam" id="PF23357"/>
    </source>
</evidence>
<dbReference type="Pfam" id="PF23357">
    <property type="entry name" value="DUF7088"/>
    <property type="match status" value="1"/>
</dbReference>
<evidence type="ECO:0000313" key="5">
    <source>
        <dbReference type="Proteomes" id="UP000543642"/>
    </source>
</evidence>
<keyword evidence="1" id="KW-0812">Transmembrane</keyword>
<keyword evidence="1" id="KW-1133">Transmembrane helix</keyword>
<name>A0A7W8H7P7_9FIRM</name>
<evidence type="ECO:0000259" key="2">
    <source>
        <dbReference type="Pfam" id="PF09822"/>
    </source>
</evidence>